<dbReference type="PANTHER" id="PTHR31170:SF20">
    <property type="entry name" value="DUF247 DOMAIN PROTEIN"/>
    <property type="match status" value="1"/>
</dbReference>
<proteinExistence type="predicted"/>
<evidence type="ECO:0000313" key="2">
    <source>
        <dbReference type="Proteomes" id="UP000554482"/>
    </source>
</evidence>
<keyword evidence="2" id="KW-1185">Reference proteome</keyword>
<sequence length="393" mass="45551">MNRENEIIAEDKHEFSAIDVDDGISFLADNIQSSIPPDPSTLCSIYRVPDNLKKGYEDKYEPSAVSIGPYHHAKQNLKITEKNKLWYLGKFMSRSTPPQMTSLKDMVKAVKNLEEKARACYAEEIHLSSDDFVKMMVIDGCFILELFYRKWENRKEDLIYSAPWVIETVKQDLVLLENQLPLSVLLCLYRLIHTPRSLDPDRFLMIMVTEFFPMSLSKLISRENMVESSHLLDFLRNCLIPCKYNPISSPILPGIVDFYSAKDLREMGVKFKRESKTPFLDVTFEEGYLAFDFIPHETIYSLFPNWIALEQCHRHFKGCITSYIILLGQLVNSKDDTKILRKSEMYFGNENEDDKFVTEIKMLCQRVMTSTFPCDNIPKLVATDKEQTCTTGM</sequence>
<dbReference type="EMBL" id="JABWDY010034424">
    <property type="protein sequence ID" value="KAF5182675.1"/>
    <property type="molecule type" value="Genomic_DNA"/>
</dbReference>
<comment type="caution">
    <text evidence="1">The sequence shown here is derived from an EMBL/GenBank/DDBJ whole genome shotgun (WGS) entry which is preliminary data.</text>
</comment>
<gene>
    <name evidence="1" type="ORF">FRX31_027735</name>
</gene>
<evidence type="ECO:0000313" key="1">
    <source>
        <dbReference type="EMBL" id="KAF5182675.1"/>
    </source>
</evidence>
<organism evidence="1 2">
    <name type="scientific">Thalictrum thalictroides</name>
    <name type="common">Rue-anemone</name>
    <name type="synonym">Anemone thalictroides</name>
    <dbReference type="NCBI Taxonomy" id="46969"/>
    <lineage>
        <taxon>Eukaryota</taxon>
        <taxon>Viridiplantae</taxon>
        <taxon>Streptophyta</taxon>
        <taxon>Embryophyta</taxon>
        <taxon>Tracheophyta</taxon>
        <taxon>Spermatophyta</taxon>
        <taxon>Magnoliopsida</taxon>
        <taxon>Ranunculales</taxon>
        <taxon>Ranunculaceae</taxon>
        <taxon>Thalictroideae</taxon>
        <taxon>Thalictrum</taxon>
    </lineage>
</organism>
<dbReference type="Proteomes" id="UP000554482">
    <property type="component" value="Unassembled WGS sequence"/>
</dbReference>
<accession>A0A7J6VEN4</accession>
<name>A0A7J6VEN4_THATH</name>
<dbReference type="InterPro" id="IPR004158">
    <property type="entry name" value="DUF247_pln"/>
</dbReference>
<protein>
    <submittedName>
        <fullName evidence="1">Uncharacterized protein</fullName>
    </submittedName>
</protein>
<dbReference type="Pfam" id="PF03140">
    <property type="entry name" value="DUF247"/>
    <property type="match status" value="1"/>
</dbReference>
<reference evidence="1 2" key="1">
    <citation type="submission" date="2020-06" db="EMBL/GenBank/DDBJ databases">
        <title>Transcriptomic and genomic resources for Thalictrum thalictroides and T. hernandezii: Facilitating candidate gene discovery in an emerging model plant lineage.</title>
        <authorList>
            <person name="Arias T."/>
            <person name="Riano-Pachon D.M."/>
            <person name="Di Stilio V.S."/>
        </authorList>
    </citation>
    <scope>NUCLEOTIDE SEQUENCE [LARGE SCALE GENOMIC DNA]</scope>
    <source>
        <strain evidence="2">cv. WT478/WT964</strain>
        <tissue evidence="1">Leaves</tissue>
    </source>
</reference>
<dbReference type="OrthoDB" id="591587at2759"/>
<dbReference type="AlphaFoldDB" id="A0A7J6VEN4"/>
<dbReference type="PANTHER" id="PTHR31170">
    <property type="entry name" value="BNAC04G53230D PROTEIN"/>
    <property type="match status" value="1"/>
</dbReference>